<dbReference type="Pfam" id="PF03613">
    <property type="entry name" value="EIID-AGA"/>
    <property type="match status" value="1"/>
</dbReference>
<feature type="transmembrane region" description="Helical" evidence="9">
    <location>
        <begin position="144"/>
        <end position="168"/>
    </location>
</feature>
<dbReference type="Proteomes" id="UP001580407">
    <property type="component" value="Unassembled WGS sequence"/>
</dbReference>
<feature type="transmembrane region" description="Helical" evidence="9">
    <location>
        <begin position="97"/>
        <end position="123"/>
    </location>
</feature>
<keyword evidence="8 9" id="KW-0472">Membrane</keyword>
<keyword evidence="11" id="KW-1185">Reference proteome</keyword>
<feature type="transmembrane region" description="Helical" evidence="9">
    <location>
        <begin position="438"/>
        <end position="459"/>
    </location>
</feature>
<keyword evidence="2" id="KW-0813">Transport</keyword>
<evidence type="ECO:0000256" key="6">
    <source>
        <dbReference type="ARBA" id="ARBA00022692"/>
    </source>
</evidence>
<evidence type="ECO:0000256" key="5">
    <source>
        <dbReference type="ARBA" id="ARBA00022683"/>
    </source>
</evidence>
<keyword evidence="3" id="KW-1003">Cell membrane</keyword>
<keyword evidence="5" id="KW-0598">Phosphotransferase system</keyword>
<reference evidence="10 11" key="1">
    <citation type="submission" date="2024-09" db="EMBL/GenBank/DDBJ databases">
        <authorList>
            <person name="Ruan L."/>
        </authorList>
    </citation>
    <scope>NUCLEOTIDE SEQUENCE [LARGE SCALE GENOMIC DNA]</scope>
    <source>
        <strain evidence="10 11">D33</strain>
    </source>
</reference>
<name>A0ABV5BD22_9BACL</name>
<dbReference type="Pfam" id="PF03609">
    <property type="entry name" value="EII-Sor"/>
    <property type="match status" value="1"/>
</dbReference>
<feature type="transmembrane region" description="Helical" evidence="9">
    <location>
        <begin position="32"/>
        <end position="59"/>
    </location>
</feature>
<keyword evidence="6 9" id="KW-0812">Transmembrane</keyword>
<dbReference type="PANTHER" id="PTHR32502:SF23">
    <property type="entry name" value="TRANSPORT PROTEIN, PTS SYSTEM"/>
    <property type="match status" value="1"/>
</dbReference>
<evidence type="ECO:0000256" key="8">
    <source>
        <dbReference type="ARBA" id="ARBA00023136"/>
    </source>
</evidence>
<feature type="transmembrane region" description="Helical" evidence="9">
    <location>
        <begin position="180"/>
        <end position="200"/>
    </location>
</feature>
<accession>A0ABV5BD22</accession>
<feature type="transmembrane region" description="Helical" evidence="9">
    <location>
        <begin position="395"/>
        <end position="417"/>
    </location>
</feature>
<comment type="caution">
    <text evidence="10">The sequence shown here is derived from an EMBL/GenBank/DDBJ whole genome shotgun (WGS) entry which is preliminary data.</text>
</comment>
<dbReference type="PANTHER" id="PTHR32502">
    <property type="entry name" value="N-ACETYLGALACTOSAMINE PERMEASE II COMPONENT-RELATED"/>
    <property type="match status" value="1"/>
</dbReference>
<organism evidence="10 11">
    <name type="scientific">Paenibacillus terreus</name>
    <dbReference type="NCBI Taxonomy" id="1387834"/>
    <lineage>
        <taxon>Bacteria</taxon>
        <taxon>Bacillati</taxon>
        <taxon>Bacillota</taxon>
        <taxon>Bacilli</taxon>
        <taxon>Bacillales</taxon>
        <taxon>Paenibacillaceae</taxon>
        <taxon>Paenibacillus</taxon>
    </lineage>
</organism>
<feature type="transmembrane region" description="Helical" evidence="9">
    <location>
        <begin position="479"/>
        <end position="500"/>
    </location>
</feature>
<sequence length="527" mass="57228">MSIITALLLSFVAGFAYFSRRFLGDLYLERPIVLAPIVGLILGDLHTGLIVGGTLELIFMGVTNVGNSIPPNYTIGGVLGTAFAITSGQGIETALLIAIPAALLGVFFEMLAKTICVMLVGVADRLADRGEDRKLARLLHVGNLVHFLSNAIPTFIALVLGNTIVQAIVEGIPVWLKDGLTVAGNLLPALGFALLLSVLATRALFPFFFIGFLIVAYMNMGILGVAALGLCVALVMQYRRNDLEEYNEMESEAAATTADLSDIFTKSDIRRLFFRSFAIQSAFSFDRMQAYGFLWGILPLLRKLYKDKPEQFKAALKRHLIIYNSHSWLPGPVMALTLDLEARKANGEEIDDQAIQGLKSGLMGPIAGVGDSMFNGTLKPMLGGVAAALALQGNVVAPLLFFFGVNIVHVLVRWYTLNRGFALREQFLAVMASGQIKMVMEAATIMGLMTVGALTATWLKVSTPIAYNMKETSVSIQTMLDGIMPKLLPLAFVMIVFWLIRKRMKTTTLMFGLIIVGLVLGALKILN</sequence>
<keyword evidence="7 9" id="KW-1133">Transmembrane helix</keyword>
<evidence type="ECO:0000256" key="7">
    <source>
        <dbReference type="ARBA" id="ARBA00022989"/>
    </source>
</evidence>
<keyword evidence="4" id="KW-0762">Sugar transport</keyword>
<evidence type="ECO:0000256" key="9">
    <source>
        <dbReference type="SAM" id="Phobius"/>
    </source>
</evidence>
<evidence type="ECO:0000256" key="4">
    <source>
        <dbReference type="ARBA" id="ARBA00022597"/>
    </source>
</evidence>
<evidence type="ECO:0000256" key="2">
    <source>
        <dbReference type="ARBA" id="ARBA00022448"/>
    </source>
</evidence>
<dbReference type="InterPro" id="IPR004704">
    <property type="entry name" value="PTS_IID_man"/>
</dbReference>
<feature type="transmembrane region" description="Helical" evidence="9">
    <location>
        <begin position="507"/>
        <end position="526"/>
    </location>
</feature>
<gene>
    <name evidence="10" type="ORF">ACE3NQ_21695</name>
</gene>
<comment type="subcellular location">
    <subcellularLocation>
        <location evidence="1">Cell membrane</location>
        <topology evidence="1">Multi-pass membrane protein</topology>
    </subcellularLocation>
</comment>
<dbReference type="PROSITE" id="PS51108">
    <property type="entry name" value="PTS_EIID"/>
    <property type="match status" value="1"/>
</dbReference>
<feature type="transmembrane region" description="Helical" evidence="9">
    <location>
        <begin position="71"/>
        <end position="91"/>
    </location>
</feature>
<dbReference type="RefSeq" id="WP_375527259.1">
    <property type="nucleotide sequence ID" value="NZ_JBHILM010000027.1"/>
</dbReference>
<dbReference type="EMBL" id="JBHILM010000027">
    <property type="protein sequence ID" value="MFB5683535.1"/>
    <property type="molecule type" value="Genomic_DNA"/>
</dbReference>
<evidence type="ECO:0000313" key="10">
    <source>
        <dbReference type="EMBL" id="MFB5683535.1"/>
    </source>
</evidence>
<feature type="transmembrane region" description="Helical" evidence="9">
    <location>
        <begin position="207"/>
        <end position="236"/>
    </location>
</feature>
<evidence type="ECO:0000256" key="3">
    <source>
        <dbReference type="ARBA" id="ARBA00022475"/>
    </source>
</evidence>
<dbReference type="PROSITE" id="PS51106">
    <property type="entry name" value="PTS_EIIC_TYPE_4"/>
    <property type="match status" value="1"/>
</dbReference>
<evidence type="ECO:0000256" key="1">
    <source>
        <dbReference type="ARBA" id="ARBA00004651"/>
    </source>
</evidence>
<dbReference type="InterPro" id="IPR004700">
    <property type="entry name" value="PTS_IIC_man"/>
</dbReference>
<proteinExistence type="predicted"/>
<dbReference type="InterPro" id="IPR050303">
    <property type="entry name" value="GatZ_KbaZ_carbometab"/>
</dbReference>
<protein>
    <submittedName>
        <fullName evidence="10">PTS system mannose/fructose/sorbose family transporter subunit IID</fullName>
    </submittedName>
</protein>
<evidence type="ECO:0000313" key="11">
    <source>
        <dbReference type="Proteomes" id="UP001580407"/>
    </source>
</evidence>